<accession>A0AAV9DGS7</accession>
<sequence>MKMYNNNNKRDRDDAVVVVETTVGRAVKRQARNVAQQQPETAAATAVAFVERDVMGGCDELTWFLTVDEHFFLGWFPFVDDDFVAFRDQGESVWDDDDLWQIKTIQHIPN</sequence>
<evidence type="ECO:0000313" key="2">
    <source>
        <dbReference type="Proteomes" id="UP001180020"/>
    </source>
</evidence>
<protein>
    <submittedName>
        <fullName evidence="1">Uncharacterized protein</fullName>
    </submittedName>
</protein>
<name>A0AAV9DGS7_ACOCL</name>
<organism evidence="1 2">
    <name type="scientific">Acorus calamus</name>
    <name type="common">Sweet flag</name>
    <dbReference type="NCBI Taxonomy" id="4465"/>
    <lineage>
        <taxon>Eukaryota</taxon>
        <taxon>Viridiplantae</taxon>
        <taxon>Streptophyta</taxon>
        <taxon>Embryophyta</taxon>
        <taxon>Tracheophyta</taxon>
        <taxon>Spermatophyta</taxon>
        <taxon>Magnoliopsida</taxon>
        <taxon>Liliopsida</taxon>
        <taxon>Acoraceae</taxon>
        <taxon>Acorus</taxon>
    </lineage>
</organism>
<gene>
    <name evidence="1" type="ORF">QJS10_CPB14g00328</name>
</gene>
<comment type="caution">
    <text evidence="1">The sequence shown here is derived from an EMBL/GenBank/DDBJ whole genome shotgun (WGS) entry which is preliminary data.</text>
</comment>
<evidence type="ECO:0000313" key="1">
    <source>
        <dbReference type="EMBL" id="KAK1299333.1"/>
    </source>
</evidence>
<reference evidence="1" key="2">
    <citation type="submission" date="2023-06" db="EMBL/GenBank/DDBJ databases">
        <authorList>
            <person name="Ma L."/>
            <person name="Liu K.-W."/>
            <person name="Li Z."/>
            <person name="Hsiao Y.-Y."/>
            <person name="Qi Y."/>
            <person name="Fu T."/>
            <person name="Tang G."/>
            <person name="Zhang D."/>
            <person name="Sun W.-H."/>
            <person name="Liu D.-K."/>
            <person name="Li Y."/>
            <person name="Chen G.-Z."/>
            <person name="Liu X.-D."/>
            <person name="Liao X.-Y."/>
            <person name="Jiang Y.-T."/>
            <person name="Yu X."/>
            <person name="Hao Y."/>
            <person name="Huang J."/>
            <person name="Zhao X.-W."/>
            <person name="Ke S."/>
            <person name="Chen Y.-Y."/>
            <person name="Wu W.-L."/>
            <person name="Hsu J.-L."/>
            <person name="Lin Y.-F."/>
            <person name="Huang M.-D."/>
            <person name="Li C.-Y."/>
            <person name="Huang L."/>
            <person name="Wang Z.-W."/>
            <person name="Zhao X."/>
            <person name="Zhong W.-Y."/>
            <person name="Peng D.-H."/>
            <person name="Ahmad S."/>
            <person name="Lan S."/>
            <person name="Zhang J.-S."/>
            <person name="Tsai W.-C."/>
            <person name="Van De Peer Y."/>
            <person name="Liu Z.-J."/>
        </authorList>
    </citation>
    <scope>NUCLEOTIDE SEQUENCE</scope>
    <source>
        <strain evidence="1">CP</strain>
        <tissue evidence="1">Leaves</tissue>
    </source>
</reference>
<keyword evidence="2" id="KW-1185">Reference proteome</keyword>
<dbReference type="EMBL" id="JAUJYO010000014">
    <property type="protein sequence ID" value="KAK1299333.1"/>
    <property type="molecule type" value="Genomic_DNA"/>
</dbReference>
<dbReference type="Proteomes" id="UP001180020">
    <property type="component" value="Unassembled WGS sequence"/>
</dbReference>
<proteinExistence type="predicted"/>
<dbReference type="AlphaFoldDB" id="A0AAV9DGS7"/>
<reference evidence="1" key="1">
    <citation type="journal article" date="2023" name="Nat. Commun.">
        <title>Diploid and tetraploid genomes of Acorus and the evolution of monocots.</title>
        <authorList>
            <person name="Ma L."/>
            <person name="Liu K.W."/>
            <person name="Li Z."/>
            <person name="Hsiao Y.Y."/>
            <person name="Qi Y."/>
            <person name="Fu T."/>
            <person name="Tang G.D."/>
            <person name="Zhang D."/>
            <person name="Sun W.H."/>
            <person name="Liu D.K."/>
            <person name="Li Y."/>
            <person name="Chen G.Z."/>
            <person name="Liu X.D."/>
            <person name="Liao X.Y."/>
            <person name="Jiang Y.T."/>
            <person name="Yu X."/>
            <person name="Hao Y."/>
            <person name="Huang J."/>
            <person name="Zhao X.W."/>
            <person name="Ke S."/>
            <person name="Chen Y.Y."/>
            <person name="Wu W.L."/>
            <person name="Hsu J.L."/>
            <person name="Lin Y.F."/>
            <person name="Huang M.D."/>
            <person name="Li C.Y."/>
            <person name="Huang L."/>
            <person name="Wang Z.W."/>
            <person name="Zhao X."/>
            <person name="Zhong W.Y."/>
            <person name="Peng D.H."/>
            <person name="Ahmad S."/>
            <person name="Lan S."/>
            <person name="Zhang J.S."/>
            <person name="Tsai W.C."/>
            <person name="Van de Peer Y."/>
            <person name="Liu Z.J."/>
        </authorList>
    </citation>
    <scope>NUCLEOTIDE SEQUENCE</scope>
    <source>
        <strain evidence="1">CP</strain>
    </source>
</reference>